<keyword evidence="3" id="KW-1185">Reference proteome</keyword>
<dbReference type="EMBL" id="JAWJWF010000003">
    <property type="protein sequence ID" value="KAK6635026.1"/>
    <property type="molecule type" value="Genomic_DNA"/>
</dbReference>
<proteinExistence type="predicted"/>
<gene>
    <name evidence="2" type="ORF">RUM44_000275</name>
</gene>
<sequence>MFFKLHSFLFSNGFSKFISHQRALEKSIRGETGAAVREVTIPGGLAPVVRDWSKIGGKHNGSKRTSSCRKKKDGGPEENKETSPLAETKLLSDEVQPSKTANTPKVPFTTWYRYPKQMEIWLRIDCTAGCSQGRNGVCVRGMAKEGKRAGGQVGKQGRQGTQGRTDRPCTQHPVPVAKPRMAEMPPNGRAREENE</sequence>
<protein>
    <submittedName>
        <fullName evidence="2">Uncharacterized protein</fullName>
    </submittedName>
</protein>
<reference evidence="2 3" key="1">
    <citation type="submission" date="2023-09" db="EMBL/GenBank/DDBJ databases">
        <title>Genomes of two closely related lineages of the louse Polyplax serrata with different host specificities.</title>
        <authorList>
            <person name="Martinu J."/>
            <person name="Tarabai H."/>
            <person name="Stefka J."/>
            <person name="Hypsa V."/>
        </authorList>
    </citation>
    <scope>NUCLEOTIDE SEQUENCE [LARGE SCALE GENOMIC DNA]</scope>
    <source>
        <strain evidence="2">98ZLc_SE</strain>
    </source>
</reference>
<evidence type="ECO:0000313" key="2">
    <source>
        <dbReference type="EMBL" id="KAK6635026.1"/>
    </source>
</evidence>
<organism evidence="2 3">
    <name type="scientific">Polyplax serrata</name>
    <name type="common">Common mouse louse</name>
    <dbReference type="NCBI Taxonomy" id="468196"/>
    <lineage>
        <taxon>Eukaryota</taxon>
        <taxon>Metazoa</taxon>
        <taxon>Ecdysozoa</taxon>
        <taxon>Arthropoda</taxon>
        <taxon>Hexapoda</taxon>
        <taxon>Insecta</taxon>
        <taxon>Pterygota</taxon>
        <taxon>Neoptera</taxon>
        <taxon>Paraneoptera</taxon>
        <taxon>Psocodea</taxon>
        <taxon>Troctomorpha</taxon>
        <taxon>Phthiraptera</taxon>
        <taxon>Anoplura</taxon>
        <taxon>Polyplacidae</taxon>
        <taxon>Polyplax</taxon>
    </lineage>
</organism>
<feature type="region of interest" description="Disordered" evidence="1">
    <location>
        <begin position="52"/>
        <end position="106"/>
    </location>
</feature>
<feature type="compositionally biased region" description="Basic residues" evidence="1">
    <location>
        <begin position="56"/>
        <end position="72"/>
    </location>
</feature>
<accession>A0ABR1B513</accession>
<evidence type="ECO:0000256" key="1">
    <source>
        <dbReference type="SAM" id="MobiDB-lite"/>
    </source>
</evidence>
<evidence type="ECO:0000313" key="3">
    <source>
        <dbReference type="Proteomes" id="UP001359485"/>
    </source>
</evidence>
<feature type="region of interest" description="Disordered" evidence="1">
    <location>
        <begin position="145"/>
        <end position="195"/>
    </location>
</feature>
<dbReference type="Proteomes" id="UP001359485">
    <property type="component" value="Unassembled WGS sequence"/>
</dbReference>
<name>A0ABR1B513_POLSC</name>
<comment type="caution">
    <text evidence="2">The sequence shown here is derived from an EMBL/GenBank/DDBJ whole genome shotgun (WGS) entry which is preliminary data.</text>
</comment>